<evidence type="ECO:0000256" key="2">
    <source>
        <dbReference type="SAM" id="Phobius"/>
    </source>
</evidence>
<dbReference type="Proteomes" id="UP000005239">
    <property type="component" value="Unassembled WGS sequence"/>
</dbReference>
<proteinExistence type="predicted"/>
<evidence type="ECO:0000313" key="4">
    <source>
        <dbReference type="Proteomes" id="UP000005239"/>
    </source>
</evidence>
<keyword evidence="4" id="KW-1185">Reference proteome</keyword>
<keyword evidence="2" id="KW-0812">Transmembrane</keyword>
<name>A0A2A6D0S3_PRIPA</name>
<dbReference type="EnsemblMetazoa" id="PPA18868.1">
    <property type="protein sequence ID" value="PPA18868.1"/>
    <property type="gene ID" value="WBGene00108422"/>
</dbReference>
<sequence length="285" mass="32799">MSSNPSQSSFFTSPPRSPPTPIPLLGDPEVEAFIRNDYLPVVYTEFSILDYLYTWQIYIPMLVLMAAAPLHEAFVTVVMLWNWSQAQTTWPTEFPPVDWHNWVVRLPHIGVSILFANRLIVGYIRAEEKRIRDEFTIDFYSRSDLAMLTSSTLITFALLGLSAAANHELTRSKRQFVEVDGGDVVSSYPSRVVYRYGGSPYFTGITSPTYVAHRPAVYYRPAPVVVSRPVYRESLQYVPVRSLYRARQIVYERPVTTVIERPAHVIAPLNHYVDVLEKRRRMLKH</sequence>
<keyword evidence="2" id="KW-1133">Transmembrane helix</keyword>
<reference evidence="3" key="2">
    <citation type="submission" date="2022-06" db="UniProtKB">
        <authorList>
            <consortium name="EnsemblMetazoa"/>
        </authorList>
    </citation>
    <scope>IDENTIFICATION</scope>
    <source>
        <strain evidence="3">PS312</strain>
    </source>
</reference>
<evidence type="ECO:0000313" key="3">
    <source>
        <dbReference type="EnsemblMetazoa" id="PPA18868.1"/>
    </source>
</evidence>
<evidence type="ECO:0000256" key="1">
    <source>
        <dbReference type="SAM" id="MobiDB-lite"/>
    </source>
</evidence>
<feature type="transmembrane region" description="Helical" evidence="2">
    <location>
        <begin position="145"/>
        <end position="165"/>
    </location>
</feature>
<feature type="transmembrane region" description="Helical" evidence="2">
    <location>
        <begin position="102"/>
        <end position="124"/>
    </location>
</feature>
<organism evidence="3 4">
    <name type="scientific">Pristionchus pacificus</name>
    <name type="common">Parasitic nematode worm</name>
    <dbReference type="NCBI Taxonomy" id="54126"/>
    <lineage>
        <taxon>Eukaryota</taxon>
        <taxon>Metazoa</taxon>
        <taxon>Ecdysozoa</taxon>
        <taxon>Nematoda</taxon>
        <taxon>Chromadorea</taxon>
        <taxon>Rhabditida</taxon>
        <taxon>Rhabditina</taxon>
        <taxon>Diplogasteromorpha</taxon>
        <taxon>Diplogasteroidea</taxon>
        <taxon>Neodiplogasteridae</taxon>
        <taxon>Pristionchus</taxon>
    </lineage>
</organism>
<feature type="region of interest" description="Disordered" evidence="1">
    <location>
        <begin position="1"/>
        <end position="20"/>
    </location>
</feature>
<dbReference type="AlphaFoldDB" id="A0A2A6D0S3"/>
<feature type="compositionally biased region" description="Low complexity" evidence="1">
    <location>
        <begin position="1"/>
        <end position="14"/>
    </location>
</feature>
<gene>
    <name evidence="3" type="primary">WBGene00108422</name>
</gene>
<keyword evidence="2" id="KW-0472">Membrane</keyword>
<protein>
    <submittedName>
        <fullName evidence="3">Uncharacterized protein</fullName>
    </submittedName>
</protein>
<accession>A0A2A6D0S3</accession>
<reference evidence="4" key="1">
    <citation type="journal article" date="2008" name="Nat. Genet.">
        <title>The Pristionchus pacificus genome provides a unique perspective on nematode lifestyle and parasitism.</title>
        <authorList>
            <person name="Dieterich C."/>
            <person name="Clifton S.W."/>
            <person name="Schuster L.N."/>
            <person name="Chinwalla A."/>
            <person name="Delehaunty K."/>
            <person name="Dinkelacker I."/>
            <person name="Fulton L."/>
            <person name="Fulton R."/>
            <person name="Godfrey J."/>
            <person name="Minx P."/>
            <person name="Mitreva M."/>
            <person name="Roeseler W."/>
            <person name="Tian H."/>
            <person name="Witte H."/>
            <person name="Yang S.P."/>
            <person name="Wilson R.K."/>
            <person name="Sommer R.J."/>
        </authorList>
    </citation>
    <scope>NUCLEOTIDE SEQUENCE [LARGE SCALE GENOMIC DNA]</scope>
    <source>
        <strain evidence="4">PS312</strain>
    </source>
</reference>
<feature type="transmembrane region" description="Helical" evidence="2">
    <location>
        <begin position="57"/>
        <end position="82"/>
    </location>
</feature>
<accession>A0A8R1UC20</accession>